<dbReference type="GO" id="GO:0006508">
    <property type="term" value="P:proteolysis"/>
    <property type="evidence" value="ECO:0007669"/>
    <property type="project" value="UniProtKB-KW"/>
</dbReference>
<protein>
    <submittedName>
        <fullName evidence="3">Membrane protease subunit (Stomatin/prohibitin family)</fullName>
    </submittedName>
</protein>
<keyword evidence="1" id="KW-0479">Metal-binding</keyword>
<dbReference type="Proteomes" id="UP000266506">
    <property type="component" value="Unassembled WGS sequence"/>
</dbReference>
<comment type="caution">
    <text evidence="3">The sequence shown here is derived from an EMBL/GenBank/DDBJ whole genome shotgun (WGS) entry which is preliminary data.</text>
</comment>
<dbReference type="PANTHER" id="PTHR37826">
    <property type="entry name" value="FLOTILLIN BAND_7_5 DOMAIN PROTEIN"/>
    <property type="match status" value="1"/>
</dbReference>
<proteinExistence type="predicted"/>
<dbReference type="RefSeq" id="WP_119015825.1">
    <property type="nucleotide sequence ID" value="NZ_QXEV01000004.1"/>
</dbReference>
<feature type="domain" description="SPFH" evidence="2">
    <location>
        <begin position="52"/>
        <end position="276"/>
    </location>
</feature>
<evidence type="ECO:0000256" key="1">
    <source>
        <dbReference type="ARBA" id="ARBA00022723"/>
    </source>
</evidence>
<dbReference type="GO" id="GO:0008233">
    <property type="term" value="F:peptidase activity"/>
    <property type="evidence" value="ECO:0007669"/>
    <property type="project" value="UniProtKB-KW"/>
</dbReference>
<keyword evidence="3" id="KW-0378">Hydrolase</keyword>
<dbReference type="FunCoup" id="A0A397RXU0">
    <property type="interactions" value="1"/>
</dbReference>
<reference evidence="3 4" key="1">
    <citation type="submission" date="2018-08" db="EMBL/GenBank/DDBJ databases">
        <title>Genomic Encyclopedia of Archaeal and Bacterial Type Strains, Phase II (KMG-II): from individual species to whole genera.</title>
        <authorList>
            <person name="Goeker M."/>
        </authorList>
    </citation>
    <scope>NUCLEOTIDE SEQUENCE [LARGE SCALE GENOMIC DNA]</scope>
    <source>
        <strain evidence="3 4">ATCC 27112</strain>
    </source>
</reference>
<evidence type="ECO:0000313" key="4">
    <source>
        <dbReference type="Proteomes" id="UP000266506"/>
    </source>
</evidence>
<keyword evidence="4" id="KW-1185">Reference proteome</keyword>
<dbReference type="InParanoid" id="A0A397RXU0"/>
<dbReference type="InterPro" id="IPR033880">
    <property type="entry name" value="SPFH_YdjI"/>
</dbReference>
<dbReference type="SUPFAM" id="SSF117892">
    <property type="entry name" value="Band 7/SPFH domain"/>
    <property type="match status" value="1"/>
</dbReference>
<dbReference type="GO" id="GO:0046872">
    <property type="term" value="F:metal ion binding"/>
    <property type="evidence" value="ECO:0007669"/>
    <property type="project" value="UniProtKB-KW"/>
</dbReference>
<dbReference type="PANTHER" id="PTHR37826:SF2">
    <property type="entry name" value="ZINC-RIBBON DOMAIN-CONTAINING PROTEIN"/>
    <property type="match status" value="1"/>
</dbReference>
<dbReference type="CDD" id="cd03408">
    <property type="entry name" value="SPFH_like_u1"/>
    <property type="match status" value="1"/>
</dbReference>
<gene>
    <name evidence="3" type="ORF">EI71_00659</name>
</gene>
<dbReference type="EMBL" id="QXEV01000004">
    <property type="protein sequence ID" value="RIA78082.1"/>
    <property type="molecule type" value="Genomic_DNA"/>
</dbReference>
<dbReference type="PROSITE" id="PS00202">
    <property type="entry name" value="RUBREDOXIN"/>
    <property type="match status" value="1"/>
</dbReference>
<evidence type="ECO:0000313" key="3">
    <source>
        <dbReference type="EMBL" id="RIA78082.1"/>
    </source>
</evidence>
<accession>A0A397RXU0</accession>
<name>A0A397RXU0_9MOLU</name>
<dbReference type="InterPro" id="IPR018527">
    <property type="entry name" value="Rubredoxin_Fe_BS"/>
</dbReference>
<organism evidence="3 4">
    <name type="scientific">Anaeroplasma bactoclasticum</name>
    <dbReference type="NCBI Taxonomy" id="2088"/>
    <lineage>
        <taxon>Bacteria</taxon>
        <taxon>Bacillati</taxon>
        <taxon>Mycoplasmatota</taxon>
        <taxon>Mollicutes</taxon>
        <taxon>Anaeroplasmatales</taxon>
        <taxon>Anaeroplasmataceae</taxon>
        <taxon>Anaeroplasma</taxon>
    </lineage>
</organism>
<dbReference type="AlphaFoldDB" id="A0A397RXU0"/>
<dbReference type="OrthoDB" id="9788304at2"/>
<evidence type="ECO:0000259" key="2">
    <source>
        <dbReference type="Pfam" id="PF13421"/>
    </source>
</evidence>
<dbReference type="Pfam" id="PF13421">
    <property type="entry name" value="Band_7_1"/>
    <property type="match status" value="1"/>
</dbReference>
<sequence length="464" mass="50250">MGLIKAFAGALGSTLADQWKEYFYCEALPADVIVSKGQKKTGWRSSNTKGSENIISNGSKIAVADGQCMIVVDDGKVVEFAAEPGGYIFDKSTETSVFAGSFGERIGGFFKTIGRRFTYGGDTGHDQRVYYFNTKELMDNKFGTPNPVPFRVVDNNVGLDIDVSVRCNGIFSYKVTNPILFYQNVCGNISEDYRRGNLDNQLKTEFISALQPAFGKLSAMEMRPNQIVAHIPELCEAMNDALTAKWRDHRGLEIISIALGSVTLPKEDEELIKELQRKNVLARNPGMAGATLVEAQAEAMKAAAGNANGAAMGFYGLNMAANAGGMNAQGFYNMNQQQQQQAPQQNANGWICPNCGKMASGKFCPECGTPKPVADGWTCPTCGKQVTGKFCPECGTAKPSADGWKCDCGTVNKGRFCANCGKPKPAGTPKYKCDKCGWEPKDASNPPRFCPECGDPFDDKDLQK</sequence>
<keyword evidence="3" id="KW-0645">Protease</keyword>
<dbReference type="InterPro" id="IPR036013">
    <property type="entry name" value="Band_7/SPFH_dom_sf"/>
</dbReference>